<dbReference type="EMBL" id="PFAZ01000008">
    <property type="protein sequence ID" value="PIR89036.1"/>
    <property type="molecule type" value="Genomic_DNA"/>
</dbReference>
<feature type="transmembrane region" description="Helical" evidence="1">
    <location>
        <begin position="239"/>
        <end position="261"/>
    </location>
</feature>
<proteinExistence type="predicted"/>
<comment type="caution">
    <text evidence="2">The sequence shown here is derived from an EMBL/GenBank/DDBJ whole genome shotgun (WGS) entry which is preliminary data.</text>
</comment>
<reference evidence="3" key="1">
    <citation type="submission" date="2017-09" db="EMBL/GenBank/DDBJ databases">
        <title>Depth-based differentiation of microbial function through sediment-hosted aquifers and enrichment of novel symbionts in the deep terrestrial subsurface.</title>
        <authorList>
            <person name="Probst A.J."/>
            <person name="Ladd B."/>
            <person name="Jarett J.K."/>
            <person name="Geller-Mcgrath D.E."/>
            <person name="Sieber C.M.K."/>
            <person name="Emerson J.B."/>
            <person name="Anantharaman K."/>
            <person name="Thomas B.C."/>
            <person name="Malmstrom R."/>
            <person name="Stieglmeier M."/>
            <person name="Klingl A."/>
            <person name="Woyke T."/>
            <person name="Ryan C.M."/>
            <person name="Banfield J.F."/>
        </authorList>
    </citation>
    <scope>NUCLEOTIDE SEQUENCE [LARGE SCALE GENOMIC DNA]</scope>
</reference>
<feature type="transmembrane region" description="Helical" evidence="1">
    <location>
        <begin position="49"/>
        <end position="75"/>
    </location>
</feature>
<dbReference type="AlphaFoldDB" id="A0A2H0UTQ3"/>
<dbReference type="Proteomes" id="UP000231157">
    <property type="component" value="Unassembled WGS sequence"/>
</dbReference>
<evidence type="ECO:0008006" key="4">
    <source>
        <dbReference type="Google" id="ProtNLM"/>
    </source>
</evidence>
<sequence>MDSVKSLLKRSLDIYKENFRTFIGILLVPAVFAVLVGFFAVFIPETKVWGIVILLLFILSTFVGFWANTALIVFIRDRANKNSILNIYKASIKYFLPHFWILVLIGLITFGGMILFIIPMYFLAVLISLSPYILIAENTKGLKAIAKSREYIKDYFWPVVGRQLALMALAGLIGLFIGLLALSLSLFGQSAESIFGPLIFTIAVLLLTPIAPIFLTLLYENLRSIKPAVSKETNHKRGIFIGSAILGVLAIIAFFVLIIFIPPQPDEFDGNQTGTQTQIEE</sequence>
<evidence type="ECO:0000313" key="2">
    <source>
        <dbReference type="EMBL" id="PIR89036.1"/>
    </source>
</evidence>
<keyword evidence="1" id="KW-0472">Membrane</keyword>
<feature type="transmembrane region" description="Helical" evidence="1">
    <location>
        <begin position="87"/>
        <end position="108"/>
    </location>
</feature>
<keyword evidence="1" id="KW-0812">Transmembrane</keyword>
<name>A0A2H0UTQ3_9BACT</name>
<feature type="transmembrane region" description="Helical" evidence="1">
    <location>
        <begin position="155"/>
        <end position="182"/>
    </location>
</feature>
<evidence type="ECO:0000313" key="3">
    <source>
        <dbReference type="Proteomes" id="UP000231157"/>
    </source>
</evidence>
<feature type="transmembrane region" description="Helical" evidence="1">
    <location>
        <begin position="194"/>
        <end position="218"/>
    </location>
</feature>
<protein>
    <recommendedName>
        <fullName evidence="4">Glycerophosphoryl diester phosphodiesterase membrane domain-containing protein</fullName>
    </recommendedName>
</protein>
<organism evidence="2 3">
    <name type="scientific">Candidatus Harrisonbacteria bacterium CG10_big_fil_rev_8_21_14_0_10_40_38</name>
    <dbReference type="NCBI Taxonomy" id="1974583"/>
    <lineage>
        <taxon>Bacteria</taxon>
        <taxon>Candidatus Harrisoniibacteriota</taxon>
    </lineage>
</organism>
<feature type="transmembrane region" description="Helical" evidence="1">
    <location>
        <begin position="114"/>
        <end position="135"/>
    </location>
</feature>
<accession>A0A2H0UTQ3</accession>
<evidence type="ECO:0000256" key="1">
    <source>
        <dbReference type="SAM" id="Phobius"/>
    </source>
</evidence>
<keyword evidence="1" id="KW-1133">Transmembrane helix</keyword>
<feature type="transmembrane region" description="Helical" evidence="1">
    <location>
        <begin position="21"/>
        <end position="43"/>
    </location>
</feature>
<gene>
    <name evidence="2" type="ORF">COU07_03010</name>
</gene>